<gene>
    <name evidence="3" type="ORF">C6N40_04540</name>
</gene>
<sequence>MKRLATLLIALSALLAPTGCARADVLVDVHVVDLDRHETLVRHPHRGKQWIEGRPGHRYALRLQNLTGQRVLAVVSVDGVNVISGETAGTGQAGYVLEPWQSLEVAGWRKSLSEVAGFHFTDLPDSYAARTGRPGNVGVIGVAAFRERQHRPLPPPAPIAQSKPAGAADAAPAMERERHAAGPARQQLGTGHGERRRDAATLTRFERASMRPESVVSLYYDSHEALVARGVLPGRRPWHRHEPEAFPVGFVPDPR</sequence>
<evidence type="ECO:0000256" key="2">
    <source>
        <dbReference type="SAM" id="SignalP"/>
    </source>
</evidence>
<reference evidence="3 4" key="1">
    <citation type="submission" date="2018-03" db="EMBL/GenBank/DDBJ databases">
        <title>Arenimonas caeni sp. nov., isolated from activated sludge.</title>
        <authorList>
            <person name="Liu H."/>
        </authorList>
    </citation>
    <scope>NUCLEOTIDE SEQUENCE [LARGE SCALE GENOMIC DNA]</scope>
    <source>
        <strain evidence="4">z29</strain>
    </source>
</reference>
<evidence type="ECO:0000313" key="3">
    <source>
        <dbReference type="EMBL" id="PRH82917.1"/>
    </source>
</evidence>
<organism evidence="3 4">
    <name type="scientific">Arenimonas caeni</name>
    <dbReference type="NCBI Taxonomy" id="2058085"/>
    <lineage>
        <taxon>Bacteria</taxon>
        <taxon>Pseudomonadati</taxon>
        <taxon>Pseudomonadota</taxon>
        <taxon>Gammaproteobacteria</taxon>
        <taxon>Lysobacterales</taxon>
        <taxon>Lysobacteraceae</taxon>
        <taxon>Arenimonas</taxon>
    </lineage>
</organism>
<feature type="chain" id="PRO_5015186102" evidence="2">
    <location>
        <begin position="24"/>
        <end position="255"/>
    </location>
</feature>
<evidence type="ECO:0000256" key="1">
    <source>
        <dbReference type="SAM" id="MobiDB-lite"/>
    </source>
</evidence>
<evidence type="ECO:0000313" key="4">
    <source>
        <dbReference type="Proteomes" id="UP000241736"/>
    </source>
</evidence>
<proteinExistence type="predicted"/>
<dbReference type="OrthoDB" id="5393649at2"/>
<dbReference type="RefSeq" id="WP_106989825.1">
    <property type="nucleotide sequence ID" value="NZ_KZ679086.1"/>
</dbReference>
<feature type="compositionally biased region" description="Basic and acidic residues" evidence="1">
    <location>
        <begin position="192"/>
        <end position="202"/>
    </location>
</feature>
<keyword evidence="2" id="KW-0732">Signal</keyword>
<accession>A0A2P6MAB0</accession>
<keyword evidence="4" id="KW-1185">Reference proteome</keyword>
<dbReference type="EMBL" id="PVLF01000004">
    <property type="protein sequence ID" value="PRH82917.1"/>
    <property type="molecule type" value="Genomic_DNA"/>
</dbReference>
<dbReference type="Proteomes" id="UP000241736">
    <property type="component" value="Unassembled WGS sequence"/>
</dbReference>
<feature type="region of interest" description="Disordered" evidence="1">
    <location>
        <begin position="151"/>
        <end position="202"/>
    </location>
</feature>
<feature type="signal peptide" evidence="2">
    <location>
        <begin position="1"/>
        <end position="23"/>
    </location>
</feature>
<feature type="compositionally biased region" description="Low complexity" evidence="1">
    <location>
        <begin position="164"/>
        <end position="173"/>
    </location>
</feature>
<feature type="region of interest" description="Disordered" evidence="1">
    <location>
        <begin position="235"/>
        <end position="255"/>
    </location>
</feature>
<comment type="caution">
    <text evidence="3">The sequence shown here is derived from an EMBL/GenBank/DDBJ whole genome shotgun (WGS) entry which is preliminary data.</text>
</comment>
<dbReference type="AlphaFoldDB" id="A0A2P6MAB0"/>
<protein>
    <submittedName>
        <fullName evidence="3">Uncharacterized protein</fullName>
    </submittedName>
</protein>
<name>A0A2P6MAB0_9GAMM</name>